<name>A0A4Z2F4J2_9TELE</name>
<accession>A0A4Z2F4J2</accession>
<evidence type="ECO:0000313" key="2">
    <source>
        <dbReference type="Proteomes" id="UP000314294"/>
    </source>
</evidence>
<dbReference type="Proteomes" id="UP000314294">
    <property type="component" value="Unassembled WGS sequence"/>
</dbReference>
<protein>
    <submittedName>
        <fullName evidence="1">Uncharacterized protein</fullName>
    </submittedName>
</protein>
<proteinExistence type="predicted"/>
<dbReference type="AlphaFoldDB" id="A0A4Z2F4J2"/>
<evidence type="ECO:0000313" key="1">
    <source>
        <dbReference type="EMBL" id="TNN35681.1"/>
    </source>
</evidence>
<keyword evidence="2" id="KW-1185">Reference proteome</keyword>
<gene>
    <name evidence="1" type="ORF">EYF80_054152</name>
</gene>
<comment type="caution">
    <text evidence="1">The sequence shown here is derived from an EMBL/GenBank/DDBJ whole genome shotgun (WGS) entry which is preliminary data.</text>
</comment>
<sequence length="73" mass="8017">MSAASPVAGERRVNGAAAANAAAFIHPLRLSVGSKYEKEVSGRKEKEEEKDLRTWRVQDNHKVLETLRGKTAV</sequence>
<dbReference type="EMBL" id="SRLO01001726">
    <property type="protein sequence ID" value="TNN35681.1"/>
    <property type="molecule type" value="Genomic_DNA"/>
</dbReference>
<organism evidence="1 2">
    <name type="scientific">Liparis tanakae</name>
    <name type="common">Tanaka's snailfish</name>
    <dbReference type="NCBI Taxonomy" id="230148"/>
    <lineage>
        <taxon>Eukaryota</taxon>
        <taxon>Metazoa</taxon>
        <taxon>Chordata</taxon>
        <taxon>Craniata</taxon>
        <taxon>Vertebrata</taxon>
        <taxon>Euteleostomi</taxon>
        <taxon>Actinopterygii</taxon>
        <taxon>Neopterygii</taxon>
        <taxon>Teleostei</taxon>
        <taxon>Neoteleostei</taxon>
        <taxon>Acanthomorphata</taxon>
        <taxon>Eupercaria</taxon>
        <taxon>Perciformes</taxon>
        <taxon>Cottioidei</taxon>
        <taxon>Cottales</taxon>
        <taxon>Liparidae</taxon>
        <taxon>Liparis</taxon>
    </lineage>
</organism>
<reference evidence="1 2" key="1">
    <citation type="submission" date="2019-03" db="EMBL/GenBank/DDBJ databases">
        <title>First draft genome of Liparis tanakae, snailfish: a comprehensive survey of snailfish specific genes.</title>
        <authorList>
            <person name="Kim W."/>
            <person name="Song I."/>
            <person name="Jeong J.-H."/>
            <person name="Kim D."/>
            <person name="Kim S."/>
            <person name="Ryu S."/>
            <person name="Song J.Y."/>
            <person name="Lee S.K."/>
        </authorList>
    </citation>
    <scope>NUCLEOTIDE SEQUENCE [LARGE SCALE GENOMIC DNA]</scope>
    <source>
        <tissue evidence="1">Muscle</tissue>
    </source>
</reference>